<feature type="region of interest" description="Disordered" evidence="5">
    <location>
        <begin position="1"/>
        <end position="33"/>
    </location>
</feature>
<dbReference type="GeneID" id="111250802"/>
<dbReference type="OrthoDB" id="10262564at2759"/>
<dbReference type="GO" id="GO:0061630">
    <property type="term" value="F:ubiquitin protein ligase activity"/>
    <property type="evidence" value="ECO:0007669"/>
    <property type="project" value="InterPro"/>
</dbReference>
<dbReference type="InParanoid" id="A0A7M7K7E6"/>
<dbReference type="InterPro" id="IPR013083">
    <property type="entry name" value="Znf_RING/FYVE/PHD"/>
</dbReference>
<evidence type="ECO:0000313" key="8">
    <source>
        <dbReference type="Proteomes" id="UP000594260"/>
    </source>
</evidence>
<keyword evidence="3" id="KW-0862">Zinc</keyword>
<dbReference type="InterPro" id="IPR047506">
    <property type="entry name" value="UBR7-like_UBR-box"/>
</dbReference>
<dbReference type="SMART" id="SM00396">
    <property type="entry name" value="ZnF_UBR1"/>
    <property type="match status" value="1"/>
</dbReference>
<dbReference type="OMA" id="GAMVYNH"/>
<dbReference type="Gene3D" id="3.30.40.10">
    <property type="entry name" value="Zinc/RING finger domain, C3HC4 (zinc finger)"/>
    <property type="match status" value="1"/>
</dbReference>
<dbReference type="CDD" id="cd15542">
    <property type="entry name" value="PHD_UBR7"/>
    <property type="match status" value="1"/>
</dbReference>
<organism evidence="7 8">
    <name type="scientific">Varroa destructor</name>
    <name type="common">Honeybee mite</name>
    <dbReference type="NCBI Taxonomy" id="109461"/>
    <lineage>
        <taxon>Eukaryota</taxon>
        <taxon>Metazoa</taxon>
        <taxon>Ecdysozoa</taxon>
        <taxon>Arthropoda</taxon>
        <taxon>Chelicerata</taxon>
        <taxon>Arachnida</taxon>
        <taxon>Acari</taxon>
        <taxon>Parasitiformes</taxon>
        <taxon>Mesostigmata</taxon>
        <taxon>Gamasina</taxon>
        <taxon>Dermanyssoidea</taxon>
        <taxon>Varroidae</taxon>
        <taxon>Varroa</taxon>
    </lineage>
</organism>
<dbReference type="SUPFAM" id="SSF57903">
    <property type="entry name" value="FYVE/PHD zinc finger"/>
    <property type="match status" value="1"/>
</dbReference>
<protein>
    <recommendedName>
        <fullName evidence="6">UBR-type domain-containing protein</fullName>
    </recommendedName>
</protein>
<dbReference type="FunCoup" id="A0A7M7K7E6">
    <property type="interactions" value="2118"/>
</dbReference>
<dbReference type="Proteomes" id="UP000594260">
    <property type="component" value="Unplaced"/>
</dbReference>
<reference evidence="7" key="1">
    <citation type="submission" date="2021-01" db="UniProtKB">
        <authorList>
            <consortium name="EnsemblMetazoa"/>
        </authorList>
    </citation>
    <scope>IDENTIFICATION</scope>
</reference>
<keyword evidence="8" id="KW-1185">Reference proteome</keyword>
<proteinExistence type="predicted"/>
<name>A0A7M7K7E6_VARDE</name>
<dbReference type="AlphaFoldDB" id="A0A7M7K7E6"/>
<dbReference type="EnsemblMetazoa" id="XM_022806569">
    <property type="protein sequence ID" value="XP_022662304"/>
    <property type="gene ID" value="LOC111250802"/>
</dbReference>
<sequence length="403" mass="45157">MSADGKENGANSSRQDTFANENWAAEQPNREDSVTLQEILDEEESLEADAAAVLGASDAKRCSYVKGYVDRQALYACATCAPHPAAAGVCLACSYACHDGHELYELYTKRDFRCDCGNSKFPNMTCSLYSAKAAVNNENSYNQNFSGKYCRCSRPYPDPERTDSEEMLQCVVCEDWFHLSHIGLASANSDDFEELICDDCMKAHAFLWKYNKLAKDKEVDVKVDVTTVEDNSEPNPKRPRLEDGQGETANESNTSEKTPASCTFAKLPIVEPIPTSGATWPKSWRSLLCTCGDCNKIYIKEKLSFLARADDTVGAYEDRGLRKRREDGPQEDPLMSALNKMDHGVKIDLIDGYNNLKSCLTEFLREQASQNKVITARDIQDFFEEMQRKRKNSAPPPVSYMCR</sequence>
<dbReference type="RefSeq" id="XP_022662304.1">
    <property type="nucleotide sequence ID" value="XM_022806569.1"/>
</dbReference>
<feature type="compositionally biased region" description="Polar residues" evidence="5">
    <location>
        <begin position="247"/>
        <end position="259"/>
    </location>
</feature>
<dbReference type="Pfam" id="PF02207">
    <property type="entry name" value="zf-UBR"/>
    <property type="match status" value="1"/>
</dbReference>
<dbReference type="CDD" id="cd19677">
    <property type="entry name" value="UBR-box_UBR7"/>
    <property type="match status" value="1"/>
</dbReference>
<accession>A0A7M7K7E6</accession>
<dbReference type="KEGG" id="vde:111250802"/>
<dbReference type="PANTHER" id="PTHR13513">
    <property type="entry name" value="E3 UBIQUITIN-PROTEIN LIGASE UBR7"/>
    <property type="match status" value="1"/>
</dbReference>
<keyword evidence="2" id="KW-0863">Zinc-finger</keyword>
<keyword evidence="1" id="KW-0479">Metal-binding</keyword>
<dbReference type="InterPro" id="IPR040204">
    <property type="entry name" value="UBR7"/>
</dbReference>
<feature type="compositionally biased region" description="Polar residues" evidence="5">
    <location>
        <begin position="9"/>
        <end position="20"/>
    </location>
</feature>
<dbReference type="PROSITE" id="PS51157">
    <property type="entry name" value="ZF_UBR"/>
    <property type="match status" value="1"/>
</dbReference>
<evidence type="ECO:0000313" key="7">
    <source>
        <dbReference type="EnsemblMetazoa" id="XP_022662304"/>
    </source>
</evidence>
<evidence type="ECO:0000256" key="4">
    <source>
        <dbReference type="PROSITE-ProRule" id="PRU00508"/>
    </source>
</evidence>
<dbReference type="GO" id="GO:0005737">
    <property type="term" value="C:cytoplasm"/>
    <property type="evidence" value="ECO:0007669"/>
    <property type="project" value="TreeGrafter"/>
</dbReference>
<evidence type="ECO:0000256" key="1">
    <source>
        <dbReference type="ARBA" id="ARBA00022723"/>
    </source>
</evidence>
<dbReference type="GO" id="GO:0008270">
    <property type="term" value="F:zinc ion binding"/>
    <property type="evidence" value="ECO:0007669"/>
    <property type="project" value="UniProtKB-KW"/>
</dbReference>
<feature type="zinc finger region" description="UBR-type" evidence="4">
    <location>
        <begin position="60"/>
        <end position="131"/>
    </location>
</feature>
<feature type="domain" description="UBR-type" evidence="6">
    <location>
        <begin position="60"/>
        <end position="131"/>
    </location>
</feature>
<feature type="region of interest" description="Disordered" evidence="5">
    <location>
        <begin position="226"/>
        <end position="259"/>
    </location>
</feature>
<dbReference type="InterPro" id="IPR011011">
    <property type="entry name" value="Znf_FYVE_PHD"/>
</dbReference>
<dbReference type="InterPro" id="IPR003126">
    <property type="entry name" value="Znf_UBR"/>
</dbReference>
<evidence type="ECO:0000259" key="6">
    <source>
        <dbReference type="PROSITE" id="PS51157"/>
    </source>
</evidence>
<evidence type="ECO:0000256" key="2">
    <source>
        <dbReference type="ARBA" id="ARBA00022771"/>
    </source>
</evidence>
<dbReference type="PANTHER" id="PTHR13513:SF9">
    <property type="entry name" value="E3 UBIQUITIN-PROTEIN LIGASE UBR7-RELATED"/>
    <property type="match status" value="1"/>
</dbReference>
<evidence type="ECO:0000256" key="5">
    <source>
        <dbReference type="SAM" id="MobiDB-lite"/>
    </source>
</evidence>
<evidence type="ECO:0000256" key="3">
    <source>
        <dbReference type="ARBA" id="ARBA00022833"/>
    </source>
</evidence>